<dbReference type="PANTHER" id="PTHR34107">
    <property type="entry name" value="SLL0198 PROTEIN-RELATED"/>
    <property type="match status" value="1"/>
</dbReference>
<reference evidence="4" key="1">
    <citation type="journal article" date="2011" name="MBio">
        <title>Novel metabolic attributes of the genus Cyanothece, comprising a group of unicellular nitrogen-fixing Cyanobacteria.</title>
        <authorList>
            <person name="Bandyopadhyay A."/>
            <person name="Elvitigala T."/>
            <person name="Welsh E."/>
            <person name="Stockel J."/>
            <person name="Liberton M."/>
            <person name="Min H."/>
            <person name="Sherman L.A."/>
            <person name="Pakrasi H.B."/>
        </authorList>
    </citation>
    <scope>NUCLEOTIDE SEQUENCE [LARGE SCALE GENOMIC DNA]</scope>
    <source>
        <strain evidence="4">PCC 8801</strain>
    </source>
</reference>
<evidence type="ECO:0000313" key="3">
    <source>
        <dbReference type="EMBL" id="ACK64778.1"/>
    </source>
</evidence>
<proteinExistence type="predicted"/>
<sequence>MTQTGIPILTNDVSDVPKRLTFEEYRFYQDNTDTRYELHRGRLIPMPTATALHSRICQFLVYCLREYFATTDQNLIVINDVGVRTGIDSSRIPDVIVFPPERWEILCSRKGAGVLDLEETPNLVIEVTSENWRDDYILKRAEYAMINIPEYWIIDPNKKRVRILTEPQLEDGYQNQEFVLGQSIQSKQWGNLQLSVDKMLSPPIVEDLIKAKKAEFRQLEQQVSEERQRAETERQRAERLATFLREQGINPETI</sequence>
<dbReference type="InterPro" id="IPR012296">
    <property type="entry name" value="Nuclease_put_TT1808"/>
</dbReference>
<dbReference type="RefSeq" id="WP_012594054.1">
    <property type="nucleotide sequence ID" value="NC_011726.1"/>
</dbReference>
<dbReference type="EMBL" id="CP001287">
    <property type="protein sequence ID" value="ACK64778.1"/>
    <property type="molecule type" value="Genomic_DNA"/>
</dbReference>
<dbReference type="OrthoDB" id="428427at2"/>
<gene>
    <name evidence="3" type="ordered locus">PCC8801_0693</name>
</gene>
<evidence type="ECO:0000259" key="2">
    <source>
        <dbReference type="Pfam" id="PF05685"/>
    </source>
</evidence>
<dbReference type="Proteomes" id="UP000008204">
    <property type="component" value="Chromosome"/>
</dbReference>
<dbReference type="AlphaFoldDB" id="B7JXM1"/>
<accession>B7JXM1</accession>
<feature type="coiled-coil region" evidence="1">
    <location>
        <begin position="209"/>
        <end position="247"/>
    </location>
</feature>
<dbReference type="Gene3D" id="3.90.1570.10">
    <property type="entry name" value="tt1808, chain A"/>
    <property type="match status" value="1"/>
</dbReference>
<dbReference type="STRING" id="41431.PCC8801_0693"/>
<protein>
    <recommendedName>
        <fullName evidence="2">Putative restriction endonuclease domain-containing protein</fullName>
    </recommendedName>
</protein>
<keyword evidence="1" id="KW-0175">Coiled coil</keyword>
<feature type="domain" description="Putative restriction endonuclease" evidence="2">
    <location>
        <begin position="22"/>
        <end position="186"/>
    </location>
</feature>
<dbReference type="SUPFAM" id="SSF52980">
    <property type="entry name" value="Restriction endonuclease-like"/>
    <property type="match status" value="1"/>
</dbReference>
<dbReference type="InterPro" id="IPR008538">
    <property type="entry name" value="Uma2"/>
</dbReference>
<dbReference type="InterPro" id="IPR011335">
    <property type="entry name" value="Restrct_endonuc-II-like"/>
</dbReference>
<evidence type="ECO:0000313" key="4">
    <source>
        <dbReference type="Proteomes" id="UP000008204"/>
    </source>
</evidence>
<evidence type="ECO:0000256" key="1">
    <source>
        <dbReference type="SAM" id="Coils"/>
    </source>
</evidence>
<keyword evidence="4" id="KW-1185">Reference proteome</keyword>
<organism evidence="3 4">
    <name type="scientific">Rippkaea orientalis (strain PCC 8801 / RF-1)</name>
    <name type="common">Cyanothece sp. (strain PCC 8801)</name>
    <dbReference type="NCBI Taxonomy" id="41431"/>
    <lineage>
        <taxon>Bacteria</taxon>
        <taxon>Bacillati</taxon>
        <taxon>Cyanobacteriota</taxon>
        <taxon>Cyanophyceae</taxon>
        <taxon>Oscillatoriophycideae</taxon>
        <taxon>Chroococcales</taxon>
        <taxon>Aphanothecaceae</taxon>
        <taxon>Rippkaea</taxon>
        <taxon>Rippkaea orientalis</taxon>
    </lineage>
</organism>
<dbReference type="HOGENOM" id="CLU_076312_5_1_3"/>
<dbReference type="KEGG" id="cyp:PCC8801_0693"/>
<dbReference type="CDD" id="cd06260">
    <property type="entry name" value="DUF820-like"/>
    <property type="match status" value="1"/>
</dbReference>
<dbReference type="Pfam" id="PF05685">
    <property type="entry name" value="Uma2"/>
    <property type="match status" value="1"/>
</dbReference>
<dbReference type="PANTHER" id="PTHR34107:SF2">
    <property type="entry name" value="SLL0888 PROTEIN"/>
    <property type="match status" value="1"/>
</dbReference>
<name>B7JXM1_RIPO1</name>
<dbReference type="eggNOG" id="COG4636">
    <property type="taxonomic scope" value="Bacteria"/>
</dbReference>